<proteinExistence type="predicted"/>
<gene>
    <name evidence="1" type="ORF">CO146_01540</name>
</gene>
<organism evidence="1 2">
    <name type="scientific">Candidatus Nealsonbacteria bacterium CG_4_9_14_3_um_filter_37_29</name>
    <dbReference type="NCBI Taxonomy" id="1974696"/>
    <lineage>
        <taxon>Bacteria</taxon>
        <taxon>Candidatus Nealsoniibacteriota</taxon>
    </lineage>
</organism>
<dbReference type="AlphaFoldDB" id="A0A2M7Z3C2"/>
<reference evidence="2" key="1">
    <citation type="submission" date="2017-09" db="EMBL/GenBank/DDBJ databases">
        <title>Depth-based differentiation of microbial function through sediment-hosted aquifers and enrichment of novel symbionts in the deep terrestrial subsurface.</title>
        <authorList>
            <person name="Probst A.J."/>
            <person name="Ladd B."/>
            <person name="Jarett J.K."/>
            <person name="Geller-Mcgrath D.E."/>
            <person name="Sieber C.M.K."/>
            <person name="Emerson J.B."/>
            <person name="Anantharaman K."/>
            <person name="Thomas B.C."/>
            <person name="Malmstrom R."/>
            <person name="Stieglmeier M."/>
            <person name="Klingl A."/>
            <person name="Woyke T."/>
            <person name="Ryan C.M."/>
            <person name="Banfield J.F."/>
        </authorList>
    </citation>
    <scope>NUCLEOTIDE SEQUENCE [LARGE SCALE GENOMIC DNA]</scope>
</reference>
<dbReference type="Proteomes" id="UP000230178">
    <property type="component" value="Unassembled WGS sequence"/>
</dbReference>
<evidence type="ECO:0000313" key="2">
    <source>
        <dbReference type="Proteomes" id="UP000230178"/>
    </source>
</evidence>
<protein>
    <submittedName>
        <fullName evidence="1">Uncharacterized protein</fullName>
    </submittedName>
</protein>
<feature type="non-terminal residue" evidence="1">
    <location>
        <position position="1"/>
    </location>
</feature>
<comment type="caution">
    <text evidence="1">The sequence shown here is derived from an EMBL/GenBank/DDBJ whole genome shotgun (WGS) entry which is preliminary data.</text>
</comment>
<sequence>KIVLRTNKDAAVFEKEMNELKKKGEMTPPLPYIEKEIKIDDLLVGDAISFNFLQDENISILSAQFAAVQINVNR</sequence>
<evidence type="ECO:0000313" key="1">
    <source>
        <dbReference type="EMBL" id="PJA83240.1"/>
    </source>
</evidence>
<accession>A0A2M7Z3C2</accession>
<name>A0A2M7Z3C2_9BACT</name>
<dbReference type="EMBL" id="PFVS01000056">
    <property type="protein sequence ID" value="PJA83240.1"/>
    <property type="molecule type" value="Genomic_DNA"/>
</dbReference>